<gene>
    <name evidence="7" type="ORF">SAMN05877831_102287</name>
</gene>
<dbReference type="Proteomes" id="UP000219111">
    <property type="component" value="Unassembled WGS sequence"/>
</dbReference>
<dbReference type="InterPro" id="IPR046668">
    <property type="entry name" value="DUF6538"/>
</dbReference>
<evidence type="ECO:0000256" key="2">
    <source>
        <dbReference type="ARBA" id="ARBA00023125"/>
    </source>
</evidence>
<evidence type="ECO:0000256" key="1">
    <source>
        <dbReference type="ARBA" id="ARBA00022908"/>
    </source>
</evidence>
<keyword evidence="8" id="KW-1185">Reference proteome</keyword>
<keyword evidence="3" id="KW-0233">DNA recombination</keyword>
<dbReference type="GO" id="GO:0015074">
    <property type="term" value="P:DNA integration"/>
    <property type="evidence" value="ECO:0007669"/>
    <property type="project" value="UniProtKB-KW"/>
</dbReference>
<evidence type="ECO:0000256" key="4">
    <source>
        <dbReference type="PROSITE-ProRule" id="PRU01248"/>
    </source>
</evidence>
<dbReference type="InterPro" id="IPR050090">
    <property type="entry name" value="Tyrosine_recombinase_XerCD"/>
</dbReference>
<dbReference type="PANTHER" id="PTHR30349:SF64">
    <property type="entry name" value="PROPHAGE INTEGRASE INTD-RELATED"/>
    <property type="match status" value="1"/>
</dbReference>
<proteinExistence type="predicted"/>
<evidence type="ECO:0000256" key="3">
    <source>
        <dbReference type="ARBA" id="ARBA00023172"/>
    </source>
</evidence>
<keyword evidence="2 4" id="KW-0238">DNA-binding</keyword>
<dbReference type="InterPro" id="IPR013762">
    <property type="entry name" value="Integrase-like_cat_sf"/>
</dbReference>
<evidence type="ECO:0000259" key="5">
    <source>
        <dbReference type="PROSITE" id="PS51898"/>
    </source>
</evidence>
<dbReference type="InterPro" id="IPR044068">
    <property type="entry name" value="CB"/>
</dbReference>
<evidence type="ECO:0000313" key="8">
    <source>
        <dbReference type="Proteomes" id="UP000219111"/>
    </source>
</evidence>
<protein>
    <submittedName>
        <fullName evidence="7">Site-specific recombinase XerD</fullName>
    </submittedName>
</protein>
<dbReference type="AlphaFoldDB" id="A0A285RZU3"/>
<evidence type="ECO:0000259" key="6">
    <source>
        <dbReference type="PROSITE" id="PS51900"/>
    </source>
</evidence>
<dbReference type="GO" id="GO:0003677">
    <property type="term" value="F:DNA binding"/>
    <property type="evidence" value="ECO:0007669"/>
    <property type="project" value="UniProtKB-UniRule"/>
</dbReference>
<dbReference type="PROSITE" id="PS51898">
    <property type="entry name" value="TYR_RECOMBINASE"/>
    <property type="match status" value="1"/>
</dbReference>
<feature type="domain" description="Core-binding (CB)" evidence="6">
    <location>
        <begin position="149"/>
        <end position="245"/>
    </location>
</feature>
<organism evidence="7 8">
    <name type="scientific">Rhodobacter maris</name>
    <dbReference type="NCBI Taxonomy" id="446682"/>
    <lineage>
        <taxon>Bacteria</taxon>
        <taxon>Pseudomonadati</taxon>
        <taxon>Pseudomonadota</taxon>
        <taxon>Alphaproteobacteria</taxon>
        <taxon>Rhodobacterales</taxon>
        <taxon>Rhodobacter group</taxon>
        <taxon>Rhodobacter</taxon>
    </lineage>
</organism>
<dbReference type="Gene3D" id="1.10.443.10">
    <property type="entry name" value="Intergrase catalytic core"/>
    <property type="match status" value="1"/>
</dbReference>
<dbReference type="OrthoDB" id="7222937at2"/>
<sequence length="475" mass="51663">MGLVLKHVEQSKSGSWQYRRRVPKDVSEVITKREFKRKLGDSRKEALAAYPQVHAQVEREIEAAKRRLAGAAAASGPGASEREAYAEALRRRADLITKGATEEALELTADALADSFPQDGYEPLGAPPVARHTVNLLRLGPERYRPPEPTLGDALRLYLKEHLKADSPETDSRVVGLARRVVEAAIAAIGRDPLLTSITREDARAVRDHMLDRVKATGRGTGEKVSAATVSRELAILSAVVNFAKVEFGMPDTMPNPFSRLPVARVAKGQGQKASEKRDPLPSAVLTKTRARVLANAAPELALIWRMVEGTGCRLAEVTGLLVEDVATEGEFPHLRIEPNALRTLKTTSSRRRVPLVGDALEAAIEAQRLAREGVMLFPTYGRKRGSDAASAALMKHLRQVSADEKHVIHSLRHNMKDRLILAEVSSLDQNLILGHALGGVGDRVYGGDVAKLRQTTKAMRKALGLPAVDAEAQS</sequence>
<feature type="domain" description="Tyr recombinase" evidence="5">
    <location>
        <begin position="280"/>
        <end position="460"/>
    </location>
</feature>
<dbReference type="RefSeq" id="WP_097069153.1">
    <property type="nucleotide sequence ID" value="NZ_OBMT01000002.1"/>
</dbReference>
<dbReference type="EMBL" id="OBMT01000002">
    <property type="protein sequence ID" value="SOC00100.1"/>
    <property type="molecule type" value="Genomic_DNA"/>
</dbReference>
<dbReference type="PANTHER" id="PTHR30349">
    <property type="entry name" value="PHAGE INTEGRASE-RELATED"/>
    <property type="match status" value="1"/>
</dbReference>
<reference evidence="8" key="1">
    <citation type="submission" date="2017-08" db="EMBL/GenBank/DDBJ databases">
        <authorList>
            <person name="Varghese N."/>
            <person name="Submissions S."/>
        </authorList>
    </citation>
    <scope>NUCLEOTIDE SEQUENCE [LARGE SCALE GENOMIC DNA]</scope>
    <source>
        <strain evidence="8">JA276</strain>
    </source>
</reference>
<dbReference type="PROSITE" id="PS51900">
    <property type="entry name" value="CB"/>
    <property type="match status" value="1"/>
</dbReference>
<accession>A0A285RZU3</accession>
<dbReference type="SUPFAM" id="SSF56349">
    <property type="entry name" value="DNA breaking-rejoining enzymes"/>
    <property type="match status" value="1"/>
</dbReference>
<dbReference type="InterPro" id="IPR011010">
    <property type="entry name" value="DNA_brk_join_enz"/>
</dbReference>
<dbReference type="GO" id="GO:0006310">
    <property type="term" value="P:DNA recombination"/>
    <property type="evidence" value="ECO:0007669"/>
    <property type="project" value="UniProtKB-KW"/>
</dbReference>
<keyword evidence="1" id="KW-0229">DNA integration</keyword>
<dbReference type="InterPro" id="IPR002104">
    <property type="entry name" value="Integrase_catalytic"/>
</dbReference>
<dbReference type="Pfam" id="PF20172">
    <property type="entry name" value="DUF6538"/>
    <property type="match status" value="1"/>
</dbReference>
<name>A0A285RZU3_9RHOB</name>
<evidence type="ECO:0000313" key="7">
    <source>
        <dbReference type="EMBL" id="SOC00100.1"/>
    </source>
</evidence>